<reference evidence="3" key="1">
    <citation type="submission" date="2023-08" db="EMBL/GenBank/DDBJ databases">
        <title>Black Yeasts Isolated from many extreme environments.</title>
        <authorList>
            <person name="Coleine C."/>
            <person name="Stajich J.E."/>
            <person name="Selbmann L."/>
        </authorList>
    </citation>
    <scope>NUCLEOTIDE SEQUENCE</scope>
    <source>
        <strain evidence="3">CCFEE 5401</strain>
    </source>
</reference>
<comment type="caution">
    <text evidence="3">The sequence shown here is derived from an EMBL/GenBank/DDBJ whole genome shotgun (WGS) entry which is preliminary data.</text>
</comment>
<sequence length="684" mass="77006">MNVCLLFLWHLAICLRIAFADDDNTFFAKPPARPEYDEAVDNGTYGSYPTRSYGTVEGLRSPQTNYLQWNERCDDGLFNFITPRGWSLPDPGPMILDNNGDLIWSEHFEGESSGQAYDFRVQKFMGQEYLTFWLGDDRVRGHGSGFYYMLNSSYDIVHRVGAANGLSADLHEFLITPEGTALMTMYEVMAHDVTDFRDFDAEKEEDREPNYIWDCLFQEVDVANGNLIFEWRASDHVPLNHTYHGIGPGGTKEDPFDWFHINSVQKDDLGNYLISARYTHSIIYIDGRTGDIIWTLGGRGNAFMDISDGFAINFAWQHDARFHAADTFPNLYWPPNDQPGYTTKLLTLFDNAVEDQHYEYGMTYSRGLLLAVSYPNTPTASEQARRSSDVPSAQIAELYTEPENNFNKLRETNGTNPDYKVRLIKAYINPNHIHSFSQGSVQVLSQPGTDPKVLVGYGLNAAWTEFSATGTVLCDVHFGASTSFELGDIQSYRTYKLSWTGRPETPPAFDISDDDVEVYVSWNGATEVRSWVLQCSETLLEEGEVEDAWADVVRVSKQGFETVIPLPDDPPRFMRVLALDEAGRKLDYGVSEIIDRRAAAATAAANLSLYLKVGGERLKASVAEMSTTRIFVVAAAGASTMLVLYEGYRRYLTWRMGRWGGSAWRWRRGGTGYTSLFQGVGSAV</sequence>
<dbReference type="EMBL" id="JAVRRL010000019">
    <property type="protein sequence ID" value="KAK5114128.1"/>
    <property type="molecule type" value="Genomic_DNA"/>
</dbReference>
<name>A0AAN7YHF3_9PEZI</name>
<dbReference type="AlphaFoldDB" id="A0AAN7YHF3"/>
<keyword evidence="2" id="KW-0732">Signal</keyword>
<evidence type="ECO:0008006" key="5">
    <source>
        <dbReference type="Google" id="ProtNLM"/>
    </source>
</evidence>
<gene>
    <name evidence="3" type="ORF">LTR62_002698</name>
</gene>
<proteinExistence type="predicted"/>
<feature type="chain" id="PRO_5042882194" description="ASST-domain-containing protein" evidence="2">
    <location>
        <begin position="21"/>
        <end position="684"/>
    </location>
</feature>
<accession>A0AAN7YHF3</accession>
<keyword evidence="1" id="KW-0472">Membrane</keyword>
<feature type="transmembrane region" description="Helical" evidence="1">
    <location>
        <begin position="630"/>
        <end position="648"/>
    </location>
</feature>
<dbReference type="Pfam" id="PF14269">
    <property type="entry name" value="Arylsulfotran_2"/>
    <property type="match status" value="1"/>
</dbReference>
<dbReference type="PANTHER" id="PTHR35340">
    <property type="entry name" value="PQQ ENZYME REPEAT PROTEIN-RELATED"/>
    <property type="match status" value="1"/>
</dbReference>
<dbReference type="SUPFAM" id="SSF50998">
    <property type="entry name" value="Quinoprotein alcohol dehydrogenase-like"/>
    <property type="match status" value="1"/>
</dbReference>
<evidence type="ECO:0000313" key="3">
    <source>
        <dbReference type="EMBL" id="KAK5114128.1"/>
    </source>
</evidence>
<dbReference type="InterPro" id="IPR039535">
    <property type="entry name" value="ASST-like"/>
</dbReference>
<dbReference type="Proteomes" id="UP001310890">
    <property type="component" value="Unassembled WGS sequence"/>
</dbReference>
<dbReference type="InterPro" id="IPR053143">
    <property type="entry name" value="Arylsulfate_ST"/>
</dbReference>
<keyword evidence="1" id="KW-1133">Transmembrane helix</keyword>
<evidence type="ECO:0000313" key="4">
    <source>
        <dbReference type="Proteomes" id="UP001310890"/>
    </source>
</evidence>
<protein>
    <recommendedName>
        <fullName evidence="5">ASST-domain-containing protein</fullName>
    </recommendedName>
</protein>
<keyword evidence="1" id="KW-0812">Transmembrane</keyword>
<feature type="signal peptide" evidence="2">
    <location>
        <begin position="1"/>
        <end position="20"/>
    </location>
</feature>
<evidence type="ECO:0000256" key="2">
    <source>
        <dbReference type="SAM" id="SignalP"/>
    </source>
</evidence>
<evidence type="ECO:0000256" key="1">
    <source>
        <dbReference type="SAM" id="Phobius"/>
    </source>
</evidence>
<organism evidence="3 4">
    <name type="scientific">Meristemomyces frigidus</name>
    <dbReference type="NCBI Taxonomy" id="1508187"/>
    <lineage>
        <taxon>Eukaryota</taxon>
        <taxon>Fungi</taxon>
        <taxon>Dikarya</taxon>
        <taxon>Ascomycota</taxon>
        <taxon>Pezizomycotina</taxon>
        <taxon>Dothideomycetes</taxon>
        <taxon>Dothideomycetidae</taxon>
        <taxon>Mycosphaerellales</taxon>
        <taxon>Teratosphaeriaceae</taxon>
        <taxon>Meristemomyces</taxon>
    </lineage>
</organism>
<dbReference type="PANTHER" id="PTHR35340:SF5">
    <property type="entry name" value="ASST-DOMAIN-CONTAINING PROTEIN"/>
    <property type="match status" value="1"/>
</dbReference>
<dbReference type="InterPro" id="IPR011047">
    <property type="entry name" value="Quinoprotein_ADH-like_sf"/>
</dbReference>